<sequence length="422" mass="46745">MIALVDCNNFYVSCERVFDPSLRGKPVGVLSNNDGCVIARSQEIKDLGVAMGMPAFKIEGALRRQCILLSSNYALYGDMSRRVVDTLREFAPAVEVYSIDECFLDLAGMAPAGLDAHCRRLRHTVMRHTGIPVGVGVATSRTLAKIANHQAKKDPRADGVHVLEADSAATRALLQRLPVTEVWGVAGRTAARLGQLGIESAWQLREADPKHIRRHFSVVLERTVRELRGESCIRLDDVGAPRERIMTSRSFGRPTDDLAQLRQAVRAHAGRGAEKLRGQGSVARALLVFLKTNKHRQDLPQHHPSLVVPLARPSDDSLEIVATATRALARIYRPGHQYMKAGVMLLDIADKASLQQDLFAVDDGKKERNQRLMDTLDAINQKHGRGALSLGKTSVDAAWQLKCEHRTSRYTTRWDELPIARL</sequence>
<dbReference type="GO" id="GO:0003684">
    <property type="term" value="F:damaged DNA binding"/>
    <property type="evidence" value="ECO:0007669"/>
    <property type="project" value="InterPro"/>
</dbReference>
<name>A0AAU7KMF1_9GAMM</name>
<feature type="domain" description="UmuC" evidence="6">
    <location>
        <begin position="2"/>
        <end position="186"/>
    </location>
</feature>
<dbReference type="SUPFAM" id="SSF56672">
    <property type="entry name" value="DNA/RNA polymerases"/>
    <property type="match status" value="1"/>
</dbReference>
<dbReference type="PROSITE" id="PS50173">
    <property type="entry name" value="UMUC"/>
    <property type="match status" value="1"/>
</dbReference>
<comment type="similarity">
    <text evidence="1">Belongs to the DNA polymerase type-Y family.</text>
</comment>
<keyword evidence="3" id="KW-0741">SOS mutagenesis</keyword>
<dbReference type="Pfam" id="PF11799">
    <property type="entry name" value="IMS_C"/>
    <property type="match status" value="1"/>
</dbReference>
<dbReference type="GO" id="GO:0006281">
    <property type="term" value="P:DNA repair"/>
    <property type="evidence" value="ECO:0007669"/>
    <property type="project" value="UniProtKB-KW"/>
</dbReference>
<gene>
    <name evidence="7" type="ORF">NFG58_09330</name>
</gene>
<evidence type="ECO:0000256" key="5">
    <source>
        <dbReference type="ARBA" id="ARBA00023236"/>
    </source>
</evidence>
<dbReference type="Gene3D" id="3.30.70.270">
    <property type="match status" value="1"/>
</dbReference>
<dbReference type="PANTHER" id="PTHR11076">
    <property type="entry name" value="DNA REPAIR POLYMERASE UMUC / TRANSFERASE FAMILY MEMBER"/>
    <property type="match status" value="1"/>
</dbReference>
<evidence type="ECO:0000256" key="3">
    <source>
        <dbReference type="ARBA" id="ARBA00023199"/>
    </source>
</evidence>
<dbReference type="EMBL" id="CP098827">
    <property type="protein sequence ID" value="XBO72875.1"/>
    <property type="molecule type" value="Genomic_DNA"/>
</dbReference>
<dbReference type="Pfam" id="PF00817">
    <property type="entry name" value="IMS"/>
    <property type="match status" value="1"/>
</dbReference>
<dbReference type="InterPro" id="IPR043128">
    <property type="entry name" value="Rev_trsase/Diguanyl_cyclase"/>
</dbReference>
<evidence type="ECO:0000256" key="4">
    <source>
        <dbReference type="ARBA" id="ARBA00023204"/>
    </source>
</evidence>
<dbReference type="AlphaFoldDB" id="A0AAU7KMF1"/>
<keyword evidence="5" id="KW-0742">SOS response</keyword>
<organism evidence="7">
    <name type="scientific">Halomonas sp. RT37</name>
    <dbReference type="NCBI Taxonomy" id="2950872"/>
    <lineage>
        <taxon>Bacteria</taxon>
        <taxon>Pseudomonadati</taxon>
        <taxon>Pseudomonadota</taxon>
        <taxon>Gammaproteobacteria</taxon>
        <taxon>Oceanospirillales</taxon>
        <taxon>Halomonadaceae</taxon>
        <taxon>Halomonas</taxon>
    </lineage>
</organism>
<proteinExistence type="inferred from homology"/>
<accession>A0AAU7KMF1</accession>
<evidence type="ECO:0000256" key="1">
    <source>
        <dbReference type="ARBA" id="ARBA00010945"/>
    </source>
</evidence>
<evidence type="ECO:0000256" key="2">
    <source>
        <dbReference type="ARBA" id="ARBA00022763"/>
    </source>
</evidence>
<reference evidence="7" key="1">
    <citation type="submission" date="2022-06" db="EMBL/GenBank/DDBJ databases">
        <title>A novel DMS-producing enzyme.</title>
        <authorList>
            <person name="Zhang Y."/>
        </authorList>
    </citation>
    <scope>NUCLEOTIDE SEQUENCE</scope>
    <source>
        <strain evidence="7">RT37</strain>
    </source>
</reference>
<keyword evidence="2" id="KW-0227">DNA damage</keyword>
<dbReference type="InterPro" id="IPR050116">
    <property type="entry name" value="DNA_polymerase-Y"/>
</dbReference>
<dbReference type="GO" id="GO:0009432">
    <property type="term" value="P:SOS response"/>
    <property type="evidence" value="ECO:0007669"/>
    <property type="project" value="UniProtKB-KW"/>
</dbReference>
<dbReference type="CDD" id="cd01700">
    <property type="entry name" value="PolY_Pol_V_umuC"/>
    <property type="match status" value="1"/>
</dbReference>
<dbReference type="Gene3D" id="1.10.150.20">
    <property type="entry name" value="5' to 3' exonuclease, C-terminal subdomain"/>
    <property type="match status" value="1"/>
</dbReference>
<dbReference type="InterPro" id="IPR043502">
    <property type="entry name" value="DNA/RNA_pol_sf"/>
</dbReference>
<dbReference type="GO" id="GO:0005829">
    <property type="term" value="C:cytosol"/>
    <property type="evidence" value="ECO:0007669"/>
    <property type="project" value="TreeGrafter"/>
</dbReference>
<dbReference type="NCBIfam" id="NF002955">
    <property type="entry name" value="PRK03609.1"/>
    <property type="match status" value="1"/>
</dbReference>
<dbReference type="InterPro" id="IPR017961">
    <property type="entry name" value="DNA_pol_Y-fam_little_finger"/>
</dbReference>
<keyword evidence="4" id="KW-0234">DNA repair</keyword>
<dbReference type="GO" id="GO:0042276">
    <property type="term" value="P:error-prone translesion synthesis"/>
    <property type="evidence" value="ECO:0007669"/>
    <property type="project" value="TreeGrafter"/>
</dbReference>
<dbReference type="GO" id="GO:0003887">
    <property type="term" value="F:DNA-directed DNA polymerase activity"/>
    <property type="evidence" value="ECO:0007669"/>
    <property type="project" value="TreeGrafter"/>
</dbReference>
<dbReference type="RefSeq" id="WP_108133736.1">
    <property type="nucleotide sequence ID" value="NZ_CP098827.1"/>
</dbReference>
<evidence type="ECO:0000259" key="6">
    <source>
        <dbReference type="PROSITE" id="PS50173"/>
    </source>
</evidence>
<dbReference type="Pfam" id="PF13438">
    <property type="entry name" value="DUF4113"/>
    <property type="match status" value="1"/>
</dbReference>
<dbReference type="PANTHER" id="PTHR11076:SF34">
    <property type="entry name" value="PROTEIN UMUC"/>
    <property type="match status" value="1"/>
</dbReference>
<protein>
    <submittedName>
        <fullName evidence="7">Y-family DNA polymerase</fullName>
    </submittedName>
</protein>
<dbReference type="InterPro" id="IPR001126">
    <property type="entry name" value="UmuC"/>
</dbReference>
<dbReference type="InterPro" id="IPR025188">
    <property type="entry name" value="DUF4113"/>
</dbReference>
<dbReference type="Gene3D" id="3.40.1170.60">
    <property type="match status" value="1"/>
</dbReference>
<evidence type="ECO:0000313" key="7">
    <source>
        <dbReference type="EMBL" id="XBO72875.1"/>
    </source>
</evidence>